<proteinExistence type="predicted"/>
<reference evidence="1" key="1">
    <citation type="submission" date="2023-04" db="EMBL/GenBank/DDBJ databases">
        <title>Draft Genome sequencing of Naganishia species isolated from polar environments using Oxford Nanopore Technology.</title>
        <authorList>
            <person name="Leo P."/>
            <person name="Venkateswaran K."/>
        </authorList>
    </citation>
    <scope>NUCLEOTIDE SEQUENCE</scope>
    <source>
        <strain evidence="1">MNA-CCFEE 5423</strain>
    </source>
</reference>
<comment type="caution">
    <text evidence="1">The sequence shown here is derived from an EMBL/GenBank/DDBJ whole genome shotgun (WGS) entry which is preliminary data.</text>
</comment>
<evidence type="ECO:0000313" key="2">
    <source>
        <dbReference type="Proteomes" id="UP001227268"/>
    </source>
</evidence>
<dbReference type="EMBL" id="JASBWT010000006">
    <property type="protein sequence ID" value="KAJ9103826.1"/>
    <property type="molecule type" value="Genomic_DNA"/>
</dbReference>
<protein>
    <submittedName>
        <fullName evidence="1">Uncharacterized protein</fullName>
    </submittedName>
</protein>
<accession>A0ACC2VYW0</accession>
<keyword evidence="2" id="KW-1185">Reference proteome</keyword>
<name>A0ACC2VYW0_9TREE</name>
<sequence length="818" mass="89826">MARTVTCFILDVSPGMAEEVYDEETERTVSKLDLCKEYICRKIAPMVQSGRKTEHAGVLTFGGATDNPFFAKSENEGPEASAHDPQDYVGVASIFPPQQARPQMLGVINTIQVGQFNGNPMAALVVLDELLGQHTADGTQGKSTKNWKKEVVVLTYAQAKVKQIGWEVVMEGIKARSILLNVIGADFDARATQDVSDEEFSKLFCDGLAEALTEEDRHLMPRLGSLKDALSAVRGPRVGNAESLTRKSTLRIGSTDNDPEEAIEVNVRFSKATCVVRPETLKKVIASQVARPKVLPDSVIASQSQSVRVMQPHNQLNSVGRPTASTASGIAGIEADVSAFTKYYIVKKNRADVEDVDMDDGGNARRIDDEDDGNISEPEYEEIEVDKENCTKAYRFGSTWVPMNDEDFDTMSTTAGFDVLGFLKAGELQRQQETGEVTYIWPDPDDAQSQVQISAIVQAMEAKGAVAIVRYVWRDGSEPKLGLAKPMVLHDDVRHVEYLHWVQMPFAEDEKAFFFPSLTELKSKSGKPIVEHRLLPTEEQESLMNDLIDEMDLDDFADPETGEPWYDCSESFNPAVHRMREAIYHLAVTPDLNSKPVPPPHPKLLKYVHPPAQNIETSSDTVQQLMKALDIKAAPPPKKKFERKPAGTDAREDLDIDALFANGTDDSAQVKEEQMSPVANGEGKGAASGEGSPTAKRSQMEGSKRIIGRQDPVHDFKKIVSESSGNEIMEKAMEDLGEVIKENLKNSFSTSGFKKALDCLREMRRQALTAAIAVTFETLSAFAKILNLSIATSGTVSAFCIISDAEAESALALDDDNI</sequence>
<gene>
    <name evidence="1" type="ORF">QFC21_002288</name>
</gene>
<evidence type="ECO:0000313" key="1">
    <source>
        <dbReference type="EMBL" id="KAJ9103826.1"/>
    </source>
</evidence>
<organism evidence="1 2">
    <name type="scientific">Naganishia friedmannii</name>
    <dbReference type="NCBI Taxonomy" id="89922"/>
    <lineage>
        <taxon>Eukaryota</taxon>
        <taxon>Fungi</taxon>
        <taxon>Dikarya</taxon>
        <taxon>Basidiomycota</taxon>
        <taxon>Agaricomycotina</taxon>
        <taxon>Tremellomycetes</taxon>
        <taxon>Filobasidiales</taxon>
        <taxon>Filobasidiaceae</taxon>
        <taxon>Naganishia</taxon>
    </lineage>
</organism>
<dbReference type="Proteomes" id="UP001227268">
    <property type="component" value="Unassembled WGS sequence"/>
</dbReference>